<evidence type="ECO:0000256" key="2">
    <source>
        <dbReference type="SAM" id="Phobius"/>
    </source>
</evidence>
<proteinExistence type="predicted"/>
<evidence type="ECO:0000313" key="3">
    <source>
        <dbReference type="EMBL" id="EGO20636.1"/>
    </source>
</evidence>
<feature type="non-terminal residue" evidence="3">
    <location>
        <position position="147"/>
    </location>
</feature>
<dbReference type="HOGENOM" id="CLU_1772615_0_0_1"/>
<organism>
    <name type="scientific">Serpula lacrymans var. lacrymans (strain S7.9)</name>
    <name type="common">Dry rot fungus</name>
    <dbReference type="NCBI Taxonomy" id="578457"/>
    <lineage>
        <taxon>Eukaryota</taxon>
        <taxon>Fungi</taxon>
        <taxon>Dikarya</taxon>
        <taxon>Basidiomycota</taxon>
        <taxon>Agaricomycotina</taxon>
        <taxon>Agaricomycetes</taxon>
        <taxon>Agaricomycetidae</taxon>
        <taxon>Boletales</taxon>
        <taxon>Coniophorineae</taxon>
        <taxon>Serpulaceae</taxon>
        <taxon>Serpula</taxon>
    </lineage>
</organism>
<feature type="compositionally biased region" description="Polar residues" evidence="1">
    <location>
        <begin position="9"/>
        <end position="19"/>
    </location>
</feature>
<feature type="region of interest" description="Disordered" evidence="1">
    <location>
        <begin position="1"/>
        <end position="95"/>
    </location>
</feature>
<feature type="compositionally biased region" description="Basic and acidic residues" evidence="1">
    <location>
        <begin position="67"/>
        <end position="79"/>
    </location>
</feature>
<keyword evidence="2" id="KW-0472">Membrane</keyword>
<accession>F8P880</accession>
<dbReference type="AlphaFoldDB" id="F8P880"/>
<dbReference type="GeneID" id="18820918"/>
<name>F8P880_SERL9</name>
<dbReference type="KEGG" id="sla:SERLADRAFT_477038"/>
<reference evidence="3" key="1">
    <citation type="submission" date="2011-04" db="EMBL/GenBank/DDBJ databases">
        <title>Evolution of plant cell wall degrading machinery underlies the functional diversity of forest fungi.</title>
        <authorList>
            <consortium name="US DOE Joint Genome Institute (JGI-PGF)"/>
            <person name="Eastwood D.C."/>
            <person name="Floudas D."/>
            <person name="Binder M."/>
            <person name="Majcherczyk A."/>
            <person name="Schneider P."/>
            <person name="Aerts A."/>
            <person name="Asiegbu F.O."/>
            <person name="Baker S.E."/>
            <person name="Barry K."/>
            <person name="Bendiksby M."/>
            <person name="Blumentritt M."/>
            <person name="Coutinho P.M."/>
            <person name="Cullen D."/>
            <person name="Cullen D."/>
            <person name="Gathman A."/>
            <person name="Goodell B."/>
            <person name="Henrissat B."/>
            <person name="Ihrmark K."/>
            <person name="Kauserud H."/>
            <person name="Kohler A."/>
            <person name="LaButti K."/>
            <person name="Lapidus A."/>
            <person name="Lavin J.L."/>
            <person name="Lee Y.-H."/>
            <person name="Lindquist E."/>
            <person name="Lilly W."/>
            <person name="Lucas S."/>
            <person name="Morin E."/>
            <person name="Murat C."/>
            <person name="Oguiza J.A."/>
            <person name="Park J."/>
            <person name="Pisabarro A.G."/>
            <person name="Riley R."/>
            <person name="Rosling A."/>
            <person name="Salamov A."/>
            <person name="Schmidt O."/>
            <person name="Schmutz J."/>
            <person name="Skrede I."/>
            <person name="Stenlid J."/>
            <person name="Wiebenga A."/>
            <person name="Xie X."/>
            <person name="Kues U."/>
            <person name="Hibbett D.S."/>
            <person name="Hoffmeister D."/>
            <person name="Hogberg N."/>
            <person name="Martin F."/>
            <person name="Grigoriev I.V."/>
            <person name="Watkinson S.C."/>
        </authorList>
    </citation>
    <scope>NUCLEOTIDE SEQUENCE</scope>
    <source>
        <strain evidence="3">S7.9</strain>
    </source>
</reference>
<feature type="transmembrane region" description="Helical" evidence="2">
    <location>
        <begin position="124"/>
        <end position="146"/>
    </location>
</feature>
<protein>
    <submittedName>
        <fullName evidence="3">Uncharacterized protein</fullName>
    </submittedName>
</protein>
<keyword evidence="2" id="KW-1133">Transmembrane helix</keyword>
<dbReference type="EMBL" id="GL945440">
    <property type="protein sequence ID" value="EGO20636.1"/>
    <property type="molecule type" value="Genomic_DNA"/>
</dbReference>
<keyword evidence="2" id="KW-0812">Transmembrane</keyword>
<dbReference type="RefSeq" id="XP_007322602.1">
    <property type="nucleotide sequence ID" value="XM_007322540.1"/>
</dbReference>
<evidence type="ECO:0000256" key="1">
    <source>
        <dbReference type="SAM" id="MobiDB-lite"/>
    </source>
</evidence>
<sequence length="147" mass="16130">MPPSEDGLLSQSPRQSESLTAIPRYPPAAQKLRDGSLPLQVPNAEAHVSAGGERPAITGSRAYGHASDSEAERGDHEWEVDTSSPRLETHHRQSVSYVPTENTLQMARRVVVTTLIKPTKKRPFFLGLKIVLTGSWLNILIIFLPVA</sequence>
<dbReference type="Proteomes" id="UP000008064">
    <property type="component" value="Unassembled WGS sequence"/>
</dbReference>
<gene>
    <name evidence="3" type="ORF">SERLADRAFT_477038</name>
</gene>